<sequence>MANKVLASASFADNFLYVQLSSNPDGSLGHLYAIKTSKGPNIIYNQSMTPNLGEMFSSIAVSS</sequence>
<gene>
    <name evidence="1" type="ORF">BGW38_009445</name>
</gene>
<accession>A0A9P6K921</accession>
<dbReference type="AlphaFoldDB" id="A0A9P6K921"/>
<dbReference type="Proteomes" id="UP000780801">
    <property type="component" value="Unassembled WGS sequence"/>
</dbReference>
<comment type="caution">
    <text evidence="1">The sequence shown here is derived from an EMBL/GenBank/DDBJ whole genome shotgun (WGS) entry which is preliminary data.</text>
</comment>
<name>A0A9P6K921_9FUNG</name>
<reference evidence="1" key="1">
    <citation type="journal article" date="2020" name="Fungal Divers.">
        <title>Resolving the Mortierellaceae phylogeny through synthesis of multi-gene phylogenetics and phylogenomics.</title>
        <authorList>
            <person name="Vandepol N."/>
            <person name="Liber J."/>
            <person name="Desiro A."/>
            <person name="Na H."/>
            <person name="Kennedy M."/>
            <person name="Barry K."/>
            <person name="Grigoriev I.V."/>
            <person name="Miller A.N."/>
            <person name="O'Donnell K."/>
            <person name="Stajich J.E."/>
            <person name="Bonito G."/>
        </authorList>
    </citation>
    <scope>NUCLEOTIDE SEQUENCE</scope>
    <source>
        <strain evidence="1">KOD1015</strain>
    </source>
</reference>
<protein>
    <submittedName>
        <fullName evidence="1">Uncharacterized protein</fullName>
    </submittedName>
</protein>
<keyword evidence="2" id="KW-1185">Reference proteome</keyword>
<organism evidence="1 2">
    <name type="scientific">Lunasporangiospora selenospora</name>
    <dbReference type="NCBI Taxonomy" id="979761"/>
    <lineage>
        <taxon>Eukaryota</taxon>
        <taxon>Fungi</taxon>
        <taxon>Fungi incertae sedis</taxon>
        <taxon>Mucoromycota</taxon>
        <taxon>Mortierellomycotina</taxon>
        <taxon>Mortierellomycetes</taxon>
        <taxon>Mortierellales</taxon>
        <taxon>Mortierellaceae</taxon>
        <taxon>Lunasporangiospora</taxon>
    </lineage>
</organism>
<evidence type="ECO:0000313" key="2">
    <source>
        <dbReference type="Proteomes" id="UP000780801"/>
    </source>
</evidence>
<proteinExistence type="predicted"/>
<feature type="non-terminal residue" evidence="1">
    <location>
        <position position="63"/>
    </location>
</feature>
<dbReference type="EMBL" id="JAABOA010006967">
    <property type="protein sequence ID" value="KAF9552676.1"/>
    <property type="molecule type" value="Genomic_DNA"/>
</dbReference>
<evidence type="ECO:0000313" key="1">
    <source>
        <dbReference type="EMBL" id="KAF9552676.1"/>
    </source>
</evidence>